<accession>R4XMC3</accession>
<dbReference type="EMBL" id="CAHR02000242">
    <property type="protein sequence ID" value="CCG84450.1"/>
    <property type="molecule type" value="Genomic_DNA"/>
</dbReference>
<dbReference type="OrthoDB" id="10662680at2759"/>
<feature type="region of interest" description="Disordered" evidence="1">
    <location>
        <begin position="99"/>
        <end position="274"/>
    </location>
</feature>
<proteinExistence type="predicted"/>
<organism evidence="2 3">
    <name type="scientific">Taphrina deformans (strain PYCC 5710 / ATCC 11124 / CBS 356.35 / IMI 108563 / JCM 9778 / NBRC 8474)</name>
    <name type="common">Peach leaf curl fungus</name>
    <name type="synonym">Lalaria deformans</name>
    <dbReference type="NCBI Taxonomy" id="1097556"/>
    <lineage>
        <taxon>Eukaryota</taxon>
        <taxon>Fungi</taxon>
        <taxon>Dikarya</taxon>
        <taxon>Ascomycota</taxon>
        <taxon>Taphrinomycotina</taxon>
        <taxon>Taphrinomycetes</taxon>
        <taxon>Taphrinales</taxon>
        <taxon>Taphrinaceae</taxon>
        <taxon>Taphrina</taxon>
    </lineage>
</organism>
<keyword evidence="3" id="KW-1185">Reference proteome</keyword>
<evidence type="ECO:0000256" key="1">
    <source>
        <dbReference type="SAM" id="MobiDB-lite"/>
    </source>
</evidence>
<feature type="compositionally biased region" description="Acidic residues" evidence="1">
    <location>
        <begin position="127"/>
        <end position="137"/>
    </location>
</feature>
<protein>
    <submittedName>
        <fullName evidence="2">Uncharacterized protein</fullName>
    </submittedName>
</protein>
<evidence type="ECO:0000313" key="2">
    <source>
        <dbReference type="EMBL" id="CCG84450.1"/>
    </source>
</evidence>
<feature type="compositionally biased region" description="Basic and acidic residues" evidence="1">
    <location>
        <begin position="167"/>
        <end position="189"/>
    </location>
</feature>
<evidence type="ECO:0000313" key="3">
    <source>
        <dbReference type="Proteomes" id="UP000013776"/>
    </source>
</evidence>
<dbReference type="Proteomes" id="UP000013776">
    <property type="component" value="Unassembled WGS sequence"/>
</dbReference>
<comment type="caution">
    <text evidence="2">The sequence shown here is derived from an EMBL/GenBank/DDBJ whole genome shotgun (WGS) entry which is preliminary data.</text>
</comment>
<feature type="compositionally biased region" description="Polar residues" evidence="1">
    <location>
        <begin position="218"/>
        <end position="228"/>
    </location>
</feature>
<gene>
    <name evidence="2" type="ORF">TAPDE_004676</name>
</gene>
<sequence length="317" mass="34686">MPDCYLVSEIAVECDAVGEQISSDISVCGIFTTDKLANDAVLTWHERDYVPVAAGDFDSYKLSKPEGLLHLVACAGLQSWEVSIEMIVMDTEFTMSLLDPSIPEDPIPDVTPDIRPKPKKRIKLESKDDDDANDDDTDRAGTAGLNGRRKKKTSLGNGSNGTGVARVKKEQTTALDKDRQVLKDKEAAVRRRKTLSSMPRGPLAEPVGKAGQRRVSVPLTTHNHSTSDPVLGEPVKLPVTSSSGITTLKYPPSSRPVVSTGEAPAKKDDSVTPMKRYLDQVLVPPEDGADAETKRKNELRRKKVEKELRQLQGWTSD</sequence>
<reference evidence="2 3" key="1">
    <citation type="journal article" date="2013" name="MBio">
        <title>Genome sequencing of the plant pathogen Taphrina deformans, the causal agent of peach leaf curl.</title>
        <authorList>
            <person name="Cisse O.H."/>
            <person name="Almeida J.M.G.C.F."/>
            <person name="Fonseca A."/>
            <person name="Kumar A.A."/>
            <person name="Salojaervi J."/>
            <person name="Overmyer K."/>
            <person name="Hauser P.M."/>
            <person name="Pagni M."/>
        </authorList>
    </citation>
    <scope>NUCLEOTIDE SEQUENCE [LARGE SCALE GENOMIC DNA]</scope>
    <source>
        <strain evidence="3">PYCC 5710 / ATCC 11124 / CBS 356.35 / IMI 108563 / JCM 9778 / NBRC 8474</strain>
    </source>
</reference>
<dbReference type="AlphaFoldDB" id="R4XMC3"/>
<name>R4XMC3_TAPDE</name>
<dbReference type="VEuPathDB" id="FungiDB:TAPDE_004676"/>